<keyword evidence="2" id="KW-1185">Reference proteome</keyword>
<organism evidence="1 2">
    <name type="scientific">Catharanthus roseus</name>
    <name type="common">Madagascar periwinkle</name>
    <name type="synonym">Vinca rosea</name>
    <dbReference type="NCBI Taxonomy" id="4058"/>
    <lineage>
        <taxon>Eukaryota</taxon>
        <taxon>Viridiplantae</taxon>
        <taxon>Streptophyta</taxon>
        <taxon>Embryophyta</taxon>
        <taxon>Tracheophyta</taxon>
        <taxon>Spermatophyta</taxon>
        <taxon>Magnoliopsida</taxon>
        <taxon>eudicotyledons</taxon>
        <taxon>Gunneridae</taxon>
        <taxon>Pentapetalae</taxon>
        <taxon>asterids</taxon>
        <taxon>lamiids</taxon>
        <taxon>Gentianales</taxon>
        <taxon>Apocynaceae</taxon>
        <taxon>Rauvolfioideae</taxon>
        <taxon>Vinceae</taxon>
        <taxon>Catharanthinae</taxon>
        <taxon>Catharanthus</taxon>
    </lineage>
</organism>
<protein>
    <submittedName>
        <fullName evidence="1">Uncharacterized protein</fullName>
    </submittedName>
</protein>
<dbReference type="Proteomes" id="UP001060085">
    <property type="component" value="Linkage Group LG04"/>
</dbReference>
<sequence>MKVEQQEAESELDLHLSRGFINPLAADQYLSNIMDVRAAAKRINGGAPNLSSSTTSTTTTEGIRRIEYRRRSFSQGHGKRIFSASYFGAESMFLLVCLTATLLLLPLILPPLPPPPFMLLLLPICILVVLMVLAFMPSSSNVVREAATTTTTNTNYTYL</sequence>
<reference evidence="2" key="1">
    <citation type="journal article" date="2023" name="Nat. Plants">
        <title>Single-cell RNA sequencing provides a high-resolution roadmap for understanding the multicellular compartmentation of specialized metabolism.</title>
        <authorList>
            <person name="Sun S."/>
            <person name="Shen X."/>
            <person name="Li Y."/>
            <person name="Li Y."/>
            <person name="Wang S."/>
            <person name="Li R."/>
            <person name="Zhang H."/>
            <person name="Shen G."/>
            <person name="Guo B."/>
            <person name="Wei J."/>
            <person name="Xu J."/>
            <person name="St-Pierre B."/>
            <person name="Chen S."/>
            <person name="Sun C."/>
        </authorList>
    </citation>
    <scope>NUCLEOTIDE SEQUENCE [LARGE SCALE GENOMIC DNA]</scope>
</reference>
<dbReference type="EMBL" id="CM044704">
    <property type="protein sequence ID" value="KAI5670044.1"/>
    <property type="molecule type" value="Genomic_DNA"/>
</dbReference>
<evidence type="ECO:0000313" key="2">
    <source>
        <dbReference type="Proteomes" id="UP001060085"/>
    </source>
</evidence>
<name>A0ACC0BBQ2_CATRO</name>
<proteinExistence type="predicted"/>
<accession>A0ACC0BBQ2</accession>
<gene>
    <name evidence="1" type="ORF">M9H77_19897</name>
</gene>
<evidence type="ECO:0000313" key="1">
    <source>
        <dbReference type="EMBL" id="KAI5670044.1"/>
    </source>
</evidence>
<comment type="caution">
    <text evidence="1">The sequence shown here is derived from an EMBL/GenBank/DDBJ whole genome shotgun (WGS) entry which is preliminary data.</text>
</comment>